<dbReference type="InterPro" id="IPR031311">
    <property type="entry name" value="CHIT_BIND_RR_consensus"/>
</dbReference>
<name>A0A6P9A5V7_THRPL</name>
<dbReference type="OrthoDB" id="10071059at2759"/>
<evidence type="ECO:0000313" key="4">
    <source>
        <dbReference type="Proteomes" id="UP000515158"/>
    </source>
</evidence>
<reference evidence="5" key="1">
    <citation type="submission" date="2025-08" db="UniProtKB">
        <authorList>
            <consortium name="RefSeq"/>
        </authorList>
    </citation>
    <scope>IDENTIFICATION</scope>
    <source>
        <tissue evidence="5">Total insect</tissue>
    </source>
</reference>
<dbReference type="KEGG" id="tpal:117652490"/>
<dbReference type="RefSeq" id="XP_034253333.1">
    <property type="nucleotide sequence ID" value="XM_034397442.1"/>
</dbReference>
<protein>
    <submittedName>
        <fullName evidence="5">Cuticle protein 7-like</fullName>
    </submittedName>
</protein>
<evidence type="ECO:0000256" key="3">
    <source>
        <dbReference type="SAM" id="SignalP"/>
    </source>
</evidence>
<feature type="chain" id="PRO_5028146269" evidence="3">
    <location>
        <begin position="20"/>
        <end position="198"/>
    </location>
</feature>
<keyword evidence="4" id="KW-1185">Reference proteome</keyword>
<evidence type="ECO:0000256" key="2">
    <source>
        <dbReference type="PROSITE-ProRule" id="PRU00497"/>
    </source>
</evidence>
<keyword evidence="3" id="KW-0732">Signal</keyword>
<dbReference type="InterPro" id="IPR000618">
    <property type="entry name" value="Insect_cuticle"/>
</dbReference>
<sequence>MALLQVVALVCAALGVVRAGPLLPAGQEPEPFDTNPQYSYSYTIQDAVTGDTKGHSESRNGDVVTGQYSVVDADGTRRIVDYTADAVHGFNAVVRREGTPSVHAAPIVRAAPVAAPVVARAFVPAPVPASVVRSAPFVQYSSPRFSYSVQPVAVASAPVARYAPAPYNALPALPSYAVPSGASNVHTSVSTPYHSYSY</sequence>
<dbReference type="InParanoid" id="A0A6P9A5V7"/>
<proteinExistence type="predicted"/>
<dbReference type="GO" id="GO:0005615">
    <property type="term" value="C:extracellular space"/>
    <property type="evidence" value="ECO:0007669"/>
    <property type="project" value="TreeGrafter"/>
</dbReference>
<dbReference type="PROSITE" id="PS00233">
    <property type="entry name" value="CHIT_BIND_RR_1"/>
    <property type="match status" value="1"/>
</dbReference>
<dbReference type="AlphaFoldDB" id="A0A6P9A5V7"/>
<dbReference type="PANTHER" id="PTHR12236">
    <property type="entry name" value="STRUCTURAL CONTITUENT OF CUTICLE"/>
    <property type="match status" value="1"/>
</dbReference>
<dbReference type="GO" id="GO:0042302">
    <property type="term" value="F:structural constituent of cuticle"/>
    <property type="evidence" value="ECO:0007669"/>
    <property type="project" value="UniProtKB-UniRule"/>
</dbReference>
<evidence type="ECO:0000256" key="1">
    <source>
        <dbReference type="ARBA" id="ARBA00022460"/>
    </source>
</evidence>
<dbReference type="PROSITE" id="PS51155">
    <property type="entry name" value="CHIT_BIND_RR_2"/>
    <property type="match status" value="1"/>
</dbReference>
<evidence type="ECO:0000313" key="5">
    <source>
        <dbReference type="RefSeq" id="XP_034253333.1"/>
    </source>
</evidence>
<feature type="signal peptide" evidence="3">
    <location>
        <begin position="1"/>
        <end position="19"/>
    </location>
</feature>
<dbReference type="Pfam" id="PF00379">
    <property type="entry name" value="Chitin_bind_4"/>
    <property type="match status" value="1"/>
</dbReference>
<keyword evidence="1 2" id="KW-0193">Cuticle</keyword>
<accession>A0A6P9A5V7</accession>
<dbReference type="Proteomes" id="UP000515158">
    <property type="component" value="Unplaced"/>
</dbReference>
<organism evidence="5">
    <name type="scientific">Thrips palmi</name>
    <name type="common">Melon thrips</name>
    <dbReference type="NCBI Taxonomy" id="161013"/>
    <lineage>
        <taxon>Eukaryota</taxon>
        <taxon>Metazoa</taxon>
        <taxon>Ecdysozoa</taxon>
        <taxon>Arthropoda</taxon>
        <taxon>Hexapoda</taxon>
        <taxon>Insecta</taxon>
        <taxon>Pterygota</taxon>
        <taxon>Neoptera</taxon>
        <taxon>Paraneoptera</taxon>
        <taxon>Thysanoptera</taxon>
        <taxon>Terebrantia</taxon>
        <taxon>Thripoidea</taxon>
        <taxon>Thripidae</taxon>
        <taxon>Thrips</taxon>
    </lineage>
</organism>
<dbReference type="InterPro" id="IPR051217">
    <property type="entry name" value="Insect_Cuticle_Struc_Prot"/>
</dbReference>
<dbReference type="GO" id="GO:0031012">
    <property type="term" value="C:extracellular matrix"/>
    <property type="evidence" value="ECO:0007669"/>
    <property type="project" value="TreeGrafter"/>
</dbReference>
<dbReference type="PRINTS" id="PR00947">
    <property type="entry name" value="CUTICLE"/>
</dbReference>
<dbReference type="PANTHER" id="PTHR12236:SF86">
    <property type="entry name" value="CCP84AC-RELATED"/>
    <property type="match status" value="1"/>
</dbReference>
<gene>
    <name evidence="5" type="primary">LOC117652490</name>
</gene>
<dbReference type="GeneID" id="117652490"/>